<dbReference type="AlphaFoldDB" id="A0A1I6KZ99"/>
<gene>
    <name evidence="2" type="ORF">SAMN05192580_2028</name>
</gene>
<dbReference type="STRING" id="1166337.SAMN05192580_2028"/>
<reference evidence="2 3" key="1">
    <citation type="submission" date="2016-10" db="EMBL/GenBank/DDBJ databases">
        <authorList>
            <person name="de Groot N.N."/>
        </authorList>
    </citation>
    <scope>NUCLEOTIDE SEQUENCE [LARGE SCALE GENOMIC DNA]</scope>
    <source>
        <strain evidence="2 3">S5-249</strain>
    </source>
</reference>
<keyword evidence="2" id="KW-0503">Monooxygenase</keyword>
<accession>A0A1I6KZ99</accession>
<organism evidence="2 3">
    <name type="scientific">Sphingomonas jatrophae</name>
    <dbReference type="NCBI Taxonomy" id="1166337"/>
    <lineage>
        <taxon>Bacteria</taxon>
        <taxon>Pseudomonadati</taxon>
        <taxon>Pseudomonadota</taxon>
        <taxon>Alphaproteobacteria</taxon>
        <taxon>Sphingomonadales</taxon>
        <taxon>Sphingomonadaceae</taxon>
        <taxon>Sphingomonas</taxon>
    </lineage>
</organism>
<evidence type="ECO:0000313" key="2">
    <source>
        <dbReference type="EMBL" id="SFR96534.1"/>
    </source>
</evidence>
<dbReference type="InterPro" id="IPR011008">
    <property type="entry name" value="Dimeric_a/b-barrel"/>
</dbReference>
<protein>
    <submittedName>
        <fullName evidence="2">Quinol monooxygenase YgiN</fullName>
    </submittedName>
</protein>
<evidence type="ECO:0000313" key="3">
    <source>
        <dbReference type="Proteomes" id="UP000198824"/>
    </source>
</evidence>
<dbReference type="GO" id="GO:0004497">
    <property type="term" value="F:monooxygenase activity"/>
    <property type="evidence" value="ECO:0007669"/>
    <property type="project" value="UniProtKB-KW"/>
</dbReference>
<dbReference type="SUPFAM" id="SSF54909">
    <property type="entry name" value="Dimeric alpha+beta barrel"/>
    <property type="match status" value="1"/>
</dbReference>
<keyword evidence="3" id="KW-1185">Reference proteome</keyword>
<keyword evidence="2" id="KW-0560">Oxidoreductase</keyword>
<dbReference type="EMBL" id="FOZG01000002">
    <property type="protein sequence ID" value="SFR96534.1"/>
    <property type="molecule type" value="Genomic_DNA"/>
</dbReference>
<dbReference type="Proteomes" id="UP000198824">
    <property type="component" value="Unassembled WGS sequence"/>
</dbReference>
<proteinExistence type="predicted"/>
<dbReference type="RefSeq" id="WP_093314218.1">
    <property type="nucleotide sequence ID" value="NZ_FOZG01000002.1"/>
</dbReference>
<evidence type="ECO:0000259" key="1">
    <source>
        <dbReference type="Pfam" id="PF03992"/>
    </source>
</evidence>
<name>A0A1I6KZ99_9SPHN</name>
<dbReference type="Pfam" id="PF03992">
    <property type="entry name" value="ABM"/>
    <property type="match status" value="1"/>
</dbReference>
<dbReference type="InterPro" id="IPR007138">
    <property type="entry name" value="ABM_dom"/>
</dbReference>
<dbReference type="Gene3D" id="3.30.70.100">
    <property type="match status" value="1"/>
</dbReference>
<feature type="domain" description="ABM" evidence="1">
    <location>
        <begin position="9"/>
        <end position="65"/>
    </location>
</feature>
<sequence length="98" mass="10440">MSQGVTITLVLPLKPEAVDGFCSGMAEAIKETAKRPGFGSIRVVREGAKVALIETWESEAAYDAYIAWRTESGSMDTLAQALAGPPEKTVWPTLVASI</sequence>